<evidence type="ECO:0000259" key="11">
    <source>
        <dbReference type="Pfam" id="PF25994"/>
    </source>
</evidence>
<proteinExistence type="inferred from homology"/>
<dbReference type="Proteomes" id="UP000198885">
    <property type="component" value="Unassembled WGS sequence"/>
</dbReference>
<comment type="subcellular location">
    <subcellularLocation>
        <location evidence="1 9">Cell inner membrane</location>
        <topology evidence="1 9">Single-pass membrane protein</topology>
    </subcellularLocation>
</comment>
<feature type="domain" description="AprE-like long alpha-helical hairpin" evidence="11">
    <location>
        <begin position="90"/>
        <end position="279"/>
    </location>
</feature>
<dbReference type="PANTHER" id="PTHR30386">
    <property type="entry name" value="MEMBRANE FUSION SUBUNIT OF EMRAB-TOLC MULTIDRUG EFFLUX PUMP"/>
    <property type="match status" value="1"/>
</dbReference>
<dbReference type="PANTHER" id="PTHR30386:SF17">
    <property type="entry name" value="ALKALINE PROTEASE SECRETION PROTEIN APRE"/>
    <property type="match status" value="1"/>
</dbReference>
<keyword evidence="7" id="KW-1133">Transmembrane helix</keyword>
<keyword evidence="14" id="KW-1185">Reference proteome</keyword>
<dbReference type="NCBIfam" id="TIGR01843">
    <property type="entry name" value="type_I_hlyD"/>
    <property type="match status" value="1"/>
</dbReference>
<dbReference type="GO" id="GO:0005886">
    <property type="term" value="C:plasma membrane"/>
    <property type="evidence" value="ECO:0007669"/>
    <property type="project" value="UniProtKB-SubCell"/>
</dbReference>
<evidence type="ECO:0000256" key="6">
    <source>
        <dbReference type="ARBA" id="ARBA00022692"/>
    </source>
</evidence>
<keyword evidence="8" id="KW-0472">Membrane</keyword>
<evidence type="ECO:0000256" key="7">
    <source>
        <dbReference type="ARBA" id="ARBA00022989"/>
    </source>
</evidence>
<evidence type="ECO:0000256" key="2">
    <source>
        <dbReference type="ARBA" id="ARBA00009477"/>
    </source>
</evidence>
<protein>
    <recommendedName>
        <fullName evidence="9">Membrane fusion protein (MFP) family protein</fullName>
    </recommendedName>
</protein>
<keyword evidence="5 9" id="KW-0997">Cell inner membrane</keyword>
<dbReference type="EMBL" id="FOGU01000009">
    <property type="protein sequence ID" value="SES28758.1"/>
    <property type="molecule type" value="Genomic_DNA"/>
</dbReference>
<dbReference type="InterPro" id="IPR050739">
    <property type="entry name" value="MFP"/>
</dbReference>
<feature type="coiled-coil region" evidence="10">
    <location>
        <begin position="224"/>
        <end position="287"/>
    </location>
</feature>
<dbReference type="InterPro" id="IPR010129">
    <property type="entry name" value="T1SS_HlyD"/>
</dbReference>
<dbReference type="OrthoDB" id="9810980at2"/>
<gene>
    <name evidence="13" type="ORF">SAMN04490244_10981</name>
</gene>
<feature type="coiled-coil region" evidence="10">
    <location>
        <begin position="165"/>
        <end position="192"/>
    </location>
</feature>
<feature type="domain" description="AprE-like beta-barrel" evidence="12">
    <location>
        <begin position="322"/>
        <end position="412"/>
    </location>
</feature>
<dbReference type="Gene3D" id="2.40.50.100">
    <property type="match status" value="1"/>
</dbReference>
<organism evidence="13 14">
    <name type="scientific">Tranquillimonas rosea</name>
    <dbReference type="NCBI Taxonomy" id="641238"/>
    <lineage>
        <taxon>Bacteria</taxon>
        <taxon>Pseudomonadati</taxon>
        <taxon>Pseudomonadota</taxon>
        <taxon>Alphaproteobacteria</taxon>
        <taxon>Rhodobacterales</taxon>
        <taxon>Roseobacteraceae</taxon>
        <taxon>Tranquillimonas</taxon>
    </lineage>
</organism>
<evidence type="ECO:0000256" key="3">
    <source>
        <dbReference type="ARBA" id="ARBA00022448"/>
    </source>
</evidence>
<keyword evidence="10" id="KW-0175">Coiled coil</keyword>
<accession>A0A1H9W4F3</accession>
<evidence type="ECO:0000313" key="14">
    <source>
        <dbReference type="Proteomes" id="UP000198885"/>
    </source>
</evidence>
<dbReference type="InterPro" id="IPR058781">
    <property type="entry name" value="HH_AprE-like"/>
</dbReference>
<keyword evidence="6" id="KW-0812">Transmembrane</keyword>
<evidence type="ECO:0000256" key="1">
    <source>
        <dbReference type="ARBA" id="ARBA00004377"/>
    </source>
</evidence>
<name>A0A1H9W4F3_9RHOB</name>
<sequence length="435" mass="48502">MTEGTRTWSAMRYTVFGLLALVVLVGGFGTWAATSQISGAVIAPGQIVVERNRQIVQHPDGGVVDEILVDEGDEVEAGEVLIRLDPTLLRSELSTVENQFFEVLARAGRLEAEREGADEIEFDPRLAEAAENVPSIAELIEGQTRLFEARQASREREIEQLGQRRQQIVSQINGIESQQESLEDQLDLIDAELSDQQSLLDRGLAQSSRVLSLRREAARLGGEVGELTASAAEARERATEIEIEILKLDTSQREEAITTLRDLEARLFELSERRSSLKEQLARMEITAPVSGIVYDMQIFAERSVIQAAEPVLYLVPQDRPLVITAQVPPIHIDQVYVGQEVTLRFSALDARTTPELFGDVMQVSADAFVDENSGEAYYRAEIILRDDQTERLPEGATLIPGMPVETFIRTEDRTPLAYLVKPFTDYFAKAFRET</sequence>
<dbReference type="AlphaFoldDB" id="A0A1H9W4F3"/>
<evidence type="ECO:0000256" key="10">
    <source>
        <dbReference type="SAM" id="Coils"/>
    </source>
</evidence>
<dbReference type="InterPro" id="IPR058982">
    <property type="entry name" value="Beta-barrel_AprE"/>
</dbReference>
<keyword evidence="3 9" id="KW-0813">Transport</keyword>
<evidence type="ECO:0000256" key="9">
    <source>
        <dbReference type="RuleBase" id="RU365093"/>
    </source>
</evidence>
<dbReference type="Pfam" id="PF25994">
    <property type="entry name" value="HH_AprE"/>
    <property type="match status" value="1"/>
</dbReference>
<evidence type="ECO:0000256" key="5">
    <source>
        <dbReference type="ARBA" id="ARBA00022519"/>
    </source>
</evidence>
<dbReference type="Pfam" id="PF26002">
    <property type="entry name" value="Beta-barrel_AprE"/>
    <property type="match status" value="1"/>
</dbReference>
<evidence type="ECO:0000256" key="4">
    <source>
        <dbReference type="ARBA" id="ARBA00022475"/>
    </source>
</evidence>
<reference evidence="13 14" key="1">
    <citation type="submission" date="2016-10" db="EMBL/GenBank/DDBJ databases">
        <authorList>
            <person name="de Groot N.N."/>
        </authorList>
    </citation>
    <scope>NUCLEOTIDE SEQUENCE [LARGE SCALE GENOMIC DNA]</scope>
    <source>
        <strain evidence="13 14">DSM 23042</strain>
    </source>
</reference>
<dbReference type="GO" id="GO:0015031">
    <property type="term" value="P:protein transport"/>
    <property type="evidence" value="ECO:0007669"/>
    <property type="project" value="InterPro"/>
</dbReference>
<dbReference type="RefSeq" id="WP_092695053.1">
    <property type="nucleotide sequence ID" value="NZ_CBDDGO010000004.1"/>
</dbReference>
<evidence type="ECO:0000256" key="8">
    <source>
        <dbReference type="ARBA" id="ARBA00023136"/>
    </source>
</evidence>
<keyword evidence="4 9" id="KW-1003">Cell membrane</keyword>
<evidence type="ECO:0000313" key="13">
    <source>
        <dbReference type="EMBL" id="SES28758.1"/>
    </source>
</evidence>
<comment type="similarity">
    <text evidence="2 9">Belongs to the membrane fusion protein (MFP) (TC 8.A.1) family.</text>
</comment>
<dbReference type="PRINTS" id="PR01490">
    <property type="entry name" value="RTXTOXIND"/>
</dbReference>
<dbReference type="STRING" id="641238.SAMN04490244_10981"/>
<dbReference type="Gene3D" id="2.40.30.170">
    <property type="match status" value="1"/>
</dbReference>
<evidence type="ECO:0000259" key="12">
    <source>
        <dbReference type="Pfam" id="PF26002"/>
    </source>
</evidence>